<comment type="caution">
    <text evidence="2">The sequence shown here is derived from an EMBL/GenBank/DDBJ whole genome shotgun (WGS) entry which is preliminary data.</text>
</comment>
<evidence type="ECO:0000256" key="1">
    <source>
        <dbReference type="SAM" id="Phobius"/>
    </source>
</evidence>
<feature type="transmembrane region" description="Helical" evidence="1">
    <location>
        <begin position="166"/>
        <end position="187"/>
    </location>
</feature>
<reference evidence="2 3" key="1">
    <citation type="submission" date="2016-07" db="EMBL/GenBank/DDBJ databases">
        <title>Acinetobacter sp. ANC 4603.</title>
        <authorList>
            <person name="Radolfova-Krizova L."/>
            <person name="Nemec A."/>
        </authorList>
    </citation>
    <scope>NUCLEOTIDE SEQUENCE [LARGE SCALE GENOMIC DNA]</scope>
    <source>
        <strain evidence="2 3">ANC 4603</strain>
    </source>
</reference>
<dbReference type="AlphaFoldDB" id="A0A1C3CXX3"/>
<accession>A0A1C3CXX3</accession>
<feature type="transmembrane region" description="Helical" evidence="1">
    <location>
        <begin position="21"/>
        <end position="47"/>
    </location>
</feature>
<feature type="transmembrane region" description="Helical" evidence="1">
    <location>
        <begin position="131"/>
        <end position="151"/>
    </location>
</feature>
<name>A0A1C3CXX3_9GAMM</name>
<feature type="transmembrane region" description="Helical" evidence="1">
    <location>
        <begin position="67"/>
        <end position="87"/>
    </location>
</feature>
<dbReference type="OrthoDB" id="6692276at2"/>
<keyword evidence="1" id="KW-0472">Membrane</keyword>
<dbReference type="Proteomes" id="UP000186553">
    <property type="component" value="Unassembled WGS sequence"/>
</dbReference>
<sequence>MIENKQQAKIAQKAQRDLYQALLGTPYIAEYLAVVLVLTSVVLAIFIPYEGWFPTSRSEGMTNYHRWLYDQFVIISCMIGPILYYILQRQKQHVVVRQQWRSYIQAQAIFKMHRIQKAIQQGKKPLIQSRGAEIAVILFMLMIFILMYSVLVPNPSARRGQFFIQTWWPINAGFIGLLYYINFWLYLRLFAVNDIEKQYTLLQRRKSG</sequence>
<organism evidence="2 3">
    <name type="scientific">Acinetobacter celticus</name>
    <dbReference type="NCBI Taxonomy" id="1891224"/>
    <lineage>
        <taxon>Bacteria</taxon>
        <taxon>Pseudomonadati</taxon>
        <taxon>Pseudomonadota</taxon>
        <taxon>Gammaproteobacteria</taxon>
        <taxon>Moraxellales</taxon>
        <taxon>Moraxellaceae</taxon>
        <taxon>Acinetobacter</taxon>
    </lineage>
</organism>
<protein>
    <submittedName>
        <fullName evidence="2">Uncharacterized protein</fullName>
    </submittedName>
</protein>
<dbReference type="EMBL" id="MBDL01000008">
    <property type="protein sequence ID" value="ODA13538.1"/>
    <property type="molecule type" value="Genomic_DNA"/>
</dbReference>
<keyword evidence="3" id="KW-1185">Reference proteome</keyword>
<keyword evidence="1" id="KW-1133">Transmembrane helix</keyword>
<evidence type="ECO:0000313" key="2">
    <source>
        <dbReference type="EMBL" id="ODA13538.1"/>
    </source>
</evidence>
<dbReference type="STRING" id="1891224.BBP83_03885"/>
<gene>
    <name evidence="2" type="ORF">BBP83_03885</name>
</gene>
<evidence type="ECO:0000313" key="3">
    <source>
        <dbReference type="Proteomes" id="UP000186553"/>
    </source>
</evidence>
<dbReference type="RefSeq" id="WP_068886300.1">
    <property type="nucleotide sequence ID" value="NZ_CBCRUU010000001.1"/>
</dbReference>
<proteinExistence type="predicted"/>
<keyword evidence="1" id="KW-0812">Transmembrane</keyword>